<evidence type="ECO:0000256" key="1">
    <source>
        <dbReference type="SAM" id="MobiDB-lite"/>
    </source>
</evidence>
<dbReference type="AlphaFoldDB" id="A0A4C1VAD2"/>
<dbReference type="EMBL" id="BGZK01000301">
    <property type="protein sequence ID" value="GBP35247.1"/>
    <property type="molecule type" value="Genomic_DNA"/>
</dbReference>
<organism evidence="2 3">
    <name type="scientific">Eumeta variegata</name>
    <name type="common">Bagworm moth</name>
    <name type="synonym">Eumeta japonica</name>
    <dbReference type="NCBI Taxonomy" id="151549"/>
    <lineage>
        <taxon>Eukaryota</taxon>
        <taxon>Metazoa</taxon>
        <taxon>Ecdysozoa</taxon>
        <taxon>Arthropoda</taxon>
        <taxon>Hexapoda</taxon>
        <taxon>Insecta</taxon>
        <taxon>Pterygota</taxon>
        <taxon>Neoptera</taxon>
        <taxon>Endopterygota</taxon>
        <taxon>Lepidoptera</taxon>
        <taxon>Glossata</taxon>
        <taxon>Ditrysia</taxon>
        <taxon>Tineoidea</taxon>
        <taxon>Psychidae</taxon>
        <taxon>Oiketicinae</taxon>
        <taxon>Eumeta</taxon>
    </lineage>
</organism>
<reference evidence="2 3" key="1">
    <citation type="journal article" date="2019" name="Commun. Biol.">
        <title>The bagworm genome reveals a unique fibroin gene that provides high tensile strength.</title>
        <authorList>
            <person name="Kono N."/>
            <person name="Nakamura H."/>
            <person name="Ohtoshi R."/>
            <person name="Tomita M."/>
            <person name="Numata K."/>
            <person name="Arakawa K."/>
        </authorList>
    </citation>
    <scope>NUCLEOTIDE SEQUENCE [LARGE SCALE GENOMIC DNA]</scope>
</reference>
<feature type="compositionally biased region" description="Basic and acidic residues" evidence="1">
    <location>
        <begin position="84"/>
        <end position="96"/>
    </location>
</feature>
<proteinExistence type="predicted"/>
<evidence type="ECO:0000313" key="2">
    <source>
        <dbReference type="EMBL" id="GBP35247.1"/>
    </source>
</evidence>
<keyword evidence="3" id="KW-1185">Reference proteome</keyword>
<evidence type="ECO:0000313" key="3">
    <source>
        <dbReference type="Proteomes" id="UP000299102"/>
    </source>
</evidence>
<feature type="region of interest" description="Disordered" evidence="1">
    <location>
        <begin position="79"/>
        <end position="115"/>
    </location>
</feature>
<protein>
    <submittedName>
        <fullName evidence="2">Uncharacterized protein</fullName>
    </submittedName>
</protein>
<dbReference type="Proteomes" id="UP000299102">
    <property type="component" value="Unassembled WGS sequence"/>
</dbReference>
<sequence>MSAAAVMFGRRLSRYSHSLALELAALTPPLNRYERVILFALLKKLKGDHIRSRGRELRKLIKTKTALRKNVLKALAAPSVVSQEKSENKERLEHLKNLTSKRRPQREPAHSSGPL</sequence>
<accession>A0A4C1VAD2</accession>
<gene>
    <name evidence="2" type="ORF">EVAR_19467_1</name>
</gene>
<name>A0A4C1VAD2_EUMVA</name>
<comment type="caution">
    <text evidence="2">The sequence shown here is derived from an EMBL/GenBank/DDBJ whole genome shotgun (WGS) entry which is preliminary data.</text>
</comment>